<dbReference type="Proteomes" id="UP000499080">
    <property type="component" value="Unassembled WGS sequence"/>
</dbReference>
<sequence>MRSYNPLKSDLSYTPFSYLTPKSHSELRNSKIAPQRIPEGMSSPQLDQVQSPLAHSERFMVKEESAASVGTRPWTPEGRSLILSIAFML</sequence>
<gene>
    <name evidence="1" type="ORF">AVEN_195007_1</name>
</gene>
<organism evidence="1 2">
    <name type="scientific">Araneus ventricosus</name>
    <name type="common">Orbweaver spider</name>
    <name type="synonym">Epeira ventricosa</name>
    <dbReference type="NCBI Taxonomy" id="182803"/>
    <lineage>
        <taxon>Eukaryota</taxon>
        <taxon>Metazoa</taxon>
        <taxon>Ecdysozoa</taxon>
        <taxon>Arthropoda</taxon>
        <taxon>Chelicerata</taxon>
        <taxon>Arachnida</taxon>
        <taxon>Araneae</taxon>
        <taxon>Araneomorphae</taxon>
        <taxon>Entelegynae</taxon>
        <taxon>Araneoidea</taxon>
        <taxon>Araneidae</taxon>
        <taxon>Araneus</taxon>
    </lineage>
</organism>
<evidence type="ECO:0000313" key="1">
    <source>
        <dbReference type="EMBL" id="GBM67147.1"/>
    </source>
</evidence>
<keyword evidence="2" id="KW-1185">Reference proteome</keyword>
<dbReference type="AlphaFoldDB" id="A0A4Y2HP39"/>
<proteinExistence type="predicted"/>
<comment type="caution">
    <text evidence="1">The sequence shown here is derived from an EMBL/GenBank/DDBJ whole genome shotgun (WGS) entry which is preliminary data.</text>
</comment>
<accession>A0A4Y2HP39</accession>
<protein>
    <submittedName>
        <fullName evidence="1">Uncharacterized protein</fullName>
    </submittedName>
</protein>
<name>A0A4Y2HP39_ARAVE</name>
<evidence type="ECO:0000313" key="2">
    <source>
        <dbReference type="Proteomes" id="UP000499080"/>
    </source>
</evidence>
<reference evidence="1 2" key="1">
    <citation type="journal article" date="2019" name="Sci. Rep.">
        <title>Orb-weaving spider Araneus ventricosus genome elucidates the spidroin gene catalogue.</title>
        <authorList>
            <person name="Kono N."/>
            <person name="Nakamura H."/>
            <person name="Ohtoshi R."/>
            <person name="Moran D.A.P."/>
            <person name="Shinohara A."/>
            <person name="Yoshida Y."/>
            <person name="Fujiwara M."/>
            <person name="Mori M."/>
            <person name="Tomita M."/>
            <person name="Arakawa K."/>
        </authorList>
    </citation>
    <scope>NUCLEOTIDE SEQUENCE [LARGE SCALE GENOMIC DNA]</scope>
</reference>
<dbReference type="EMBL" id="BGPR01002063">
    <property type="protein sequence ID" value="GBM67147.1"/>
    <property type="molecule type" value="Genomic_DNA"/>
</dbReference>